<proteinExistence type="predicted"/>
<dbReference type="AlphaFoldDB" id="A0A9W9FIJ6"/>
<protein>
    <submittedName>
        <fullName evidence="1">Uncharacterized protein</fullName>
    </submittedName>
</protein>
<reference evidence="1" key="1">
    <citation type="submission" date="2022-11" db="EMBL/GenBank/DDBJ databases">
        <authorList>
            <person name="Petersen C."/>
        </authorList>
    </citation>
    <scope>NUCLEOTIDE SEQUENCE</scope>
    <source>
        <strain evidence="1">IBT 30069</strain>
    </source>
</reference>
<organism evidence="1 2">
    <name type="scientific">Penicillium angulare</name>
    <dbReference type="NCBI Taxonomy" id="116970"/>
    <lineage>
        <taxon>Eukaryota</taxon>
        <taxon>Fungi</taxon>
        <taxon>Dikarya</taxon>
        <taxon>Ascomycota</taxon>
        <taxon>Pezizomycotina</taxon>
        <taxon>Eurotiomycetes</taxon>
        <taxon>Eurotiomycetidae</taxon>
        <taxon>Eurotiales</taxon>
        <taxon>Aspergillaceae</taxon>
        <taxon>Penicillium</taxon>
    </lineage>
</organism>
<keyword evidence="2" id="KW-1185">Reference proteome</keyword>
<evidence type="ECO:0000313" key="2">
    <source>
        <dbReference type="Proteomes" id="UP001149165"/>
    </source>
</evidence>
<comment type="caution">
    <text evidence="1">The sequence shown here is derived from an EMBL/GenBank/DDBJ whole genome shotgun (WGS) entry which is preliminary data.</text>
</comment>
<reference evidence="1" key="2">
    <citation type="journal article" date="2023" name="IMA Fungus">
        <title>Comparative genomic study of the Penicillium genus elucidates a diverse pangenome and 15 lateral gene transfer events.</title>
        <authorList>
            <person name="Petersen C."/>
            <person name="Sorensen T."/>
            <person name="Nielsen M.R."/>
            <person name="Sondergaard T.E."/>
            <person name="Sorensen J.L."/>
            <person name="Fitzpatrick D.A."/>
            <person name="Frisvad J.C."/>
            <person name="Nielsen K.L."/>
        </authorList>
    </citation>
    <scope>NUCLEOTIDE SEQUENCE</scope>
    <source>
        <strain evidence="1">IBT 30069</strain>
    </source>
</reference>
<dbReference type="EMBL" id="JAPQKH010000004">
    <property type="protein sequence ID" value="KAJ5100841.1"/>
    <property type="molecule type" value="Genomic_DNA"/>
</dbReference>
<sequence>MTGRRTILSRSSALEPRQSVATGIRCEGTRRGRRLTSAHHKTLLDLCMSNKSAEMLANHKKRFWKHISALLLQKTGRLYSWQSCRRQATKWESQQSHTQNLPRDTTAAPGIRFEAPGPPAPHSSITLPPISHLNLGVFWPVWEPPLEDSSDDEMLPAVNLPPVRTRSHQASTLETSHGDLNSPVLTAMQNFEVQLRELTSTLADQNILVLAIENAFQNLKLEISNSSVTHNQGP</sequence>
<evidence type="ECO:0000313" key="1">
    <source>
        <dbReference type="EMBL" id="KAJ5100841.1"/>
    </source>
</evidence>
<dbReference type="OrthoDB" id="4366831at2759"/>
<dbReference type="Proteomes" id="UP001149165">
    <property type="component" value="Unassembled WGS sequence"/>
</dbReference>
<name>A0A9W9FIJ6_9EURO</name>
<accession>A0A9W9FIJ6</accession>
<gene>
    <name evidence="1" type="ORF">N7456_006893</name>
</gene>